<gene>
    <name evidence="1" type="ORF">GURASL_09970</name>
</gene>
<organism evidence="1 2">
    <name type="scientific">Geotalea uraniireducens</name>
    <dbReference type="NCBI Taxonomy" id="351604"/>
    <lineage>
        <taxon>Bacteria</taxon>
        <taxon>Pseudomonadati</taxon>
        <taxon>Thermodesulfobacteriota</taxon>
        <taxon>Desulfuromonadia</taxon>
        <taxon>Geobacterales</taxon>
        <taxon>Geobacteraceae</taxon>
        <taxon>Geotalea</taxon>
    </lineage>
</organism>
<dbReference type="RefSeq" id="WP_282002296.1">
    <property type="nucleotide sequence ID" value="NZ_AP027151.1"/>
</dbReference>
<dbReference type="EMBL" id="AP027151">
    <property type="protein sequence ID" value="BDV42074.1"/>
    <property type="molecule type" value="Genomic_DNA"/>
</dbReference>
<accession>A0ABM8EI11</accession>
<reference evidence="1 2" key="1">
    <citation type="submission" date="2022-12" db="EMBL/GenBank/DDBJ databases">
        <title>Polyphasic characterization of Geotalea uranireducens NIT-SL11 newly isolated from a complex of sewage sludge and microbially reduced graphene oxide.</title>
        <authorList>
            <person name="Xie L."/>
            <person name="Yoshida N."/>
            <person name="Meng L."/>
        </authorList>
    </citation>
    <scope>NUCLEOTIDE SEQUENCE [LARGE SCALE GENOMIC DNA]</scope>
    <source>
        <strain evidence="1 2">NIT-SL11</strain>
    </source>
</reference>
<keyword evidence="2" id="KW-1185">Reference proteome</keyword>
<evidence type="ECO:0000313" key="2">
    <source>
        <dbReference type="Proteomes" id="UP001317705"/>
    </source>
</evidence>
<dbReference type="Gene3D" id="1.20.120.1490">
    <property type="match status" value="1"/>
</dbReference>
<evidence type="ECO:0000313" key="1">
    <source>
        <dbReference type="EMBL" id="BDV42074.1"/>
    </source>
</evidence>
<sequence length="162" mass="17717">MKQELSPAAMIVLAGAMAADGGLFYRPAKAEANRQEERCCEEALEFDQPQLRQLARVLGLTAAQERQIQAILAAEVKTTRLLQRQLRQFHCQLRETAIAVPFDEAAVRTLAGRQATALAELAVCRARIANGIFSLLTTAQQALARQLRPFFTEPAGHGAFAS</sequence>
<dbReference type="Pfam" id="PF07813">
    <property type="entry name" value="LTXXQ"/>
    <property type="match status" value="1"/>
</dbReference>
<name>A0ABM8EI11_9BACT</name>
<dbReference type="InterPro" id="IPR012899">
    <property type="entry name" value="LTXXQ"/>
</dbReference>
<protein>
    <recommendedName>
        <fullName evidence="3">Periplasmic heavy metal sensor</fullName>
    </recommendedName>
</protein>
<dbReference type="Proteomes" id="UP001317705">
    <property type="component" value="Chromosome"/>
</dbReference>
<proteinExistence type="predicted"/>
<evidence type="ECO:0008006" key="3">
    <source>
        <dbReference type="Google" id="ProtNLM"/>
    </source>
</evidence>